<feature type="transmembrane region" description="Helical" evidence="6">
    <location>
        <begin position="253"/>
        <end position="279"/>
    </location>
</feature>
<feature type="transmembrane region" description="Helical" evidence="6">
    <location>
        <begin position="375"/>
        <end position="395"/>
    </location>
</feature>
<reference evidence="8 9" key="1">
    <citation type="submission" date="2021-01" db="EMBL/GenBank/DDBJ databases">
        <title>FDA dAtabase for Regulatory Grade micrObial Sequences (FDA-ARGOS): Supporting development and validation of Infectious Disease Dx tests.</title>
        <authorList>
            <person name="Nelson B."/>
            <person name="Plummer A."/>
            <person name="Tallon L."/>
            <person name="Sadzewicz L."/>
            <person name="Zhao X."/>
            <person name="Boylan J."/>
            <person name="Ott S."/>
            <person name="Bowen H."/>
            <person name="Vavikolanu K."/>
            <person name="Mehta A."/>
            <person name="Aluvathingal J."/>
            <person name="Nadendla S."/>
            <person name="Myers T."/>
            <person name="Yan Y."/>
            <person name="Sichtig H."/>
        </authorList>
    </citation>
    <scope>NUCLEOTIDE SEQUENCE [LARGE SCALE GENOMIC DNA]</scope>
    <source>
        <strain evidence="8 9">FDAARGOS_1161</strain>
    </source>
</reference>
<evidence type="ECO:0000256" key="6">
    <source>
        <dbReference type="SAM" id="Phobius"/>
    </source>
</evidence>
<dbReference type="PANTHER" id="PTHR30294">
    <property type="entry name" value="MEMBRANE COMPONENT OF ABC TRANSPORTER YHHJ-RELATED"/>
    <property type="match status" value="1"/>
</dbReference>
<dbReference type="RefSeq" id="WP_040374430.1">
    <property type="nucleotide sequence ID" value="NZ_CP068053.1"/>
</dbReference>
<feature type="transmembrane region" description="Helical" evidence="6">
    <location>
        <begin position="210"/>
        <end position="232"/>
    </location>
</feature>
<sequence length="400" mass="43373">MQSLHIAWNDVKIRIADRSALIMLLLLPLVLTAILGTALKPIMSNEDSFADTTIGLYTADSDSLARIFEEDVLRKLDFIKIESTNKEENLGKMLKEGKIDVGLSIPTVWSENVKEGKLKEVRLFSNSDKELKAAVIESILTSFVSRVQSVSHTTNVVMADLSTSQAVAAGPGEVTELASTITVELTNQGNEVTPITDRTIGKETVSSMQYYAAAMAAMFLLYNITTGAKSFIKERDLETLARLKISPTSDWSIILGKFLGTLGFACIQFLIFIMGTSLFCKVHWGDNVGQLLAMGGAYAVAVSGLSMLLAGLIKEMRTADLISGIGIQILAFAGGSMLPLSQFPDFLKRLSDVVPNKWALTGFLEIMAGVNWGEILPAIIGLFLVGIAAMLIGTLRLRTR</sequence>
<keyword evidence="9" id="KW-1185">Reference proteome</keyword>
<keyword evidence="3 6" id="KW-0812">Transmembrane</keyword>
<gene>
    <name evidence="8" type="ORF">I6J18_11810</name>
</gene>
<organism evidence="8 9">
    <name type="scientific">Peribacillus psychrosaccharolyticus</name>
    <name type="common">Bacillus psychrosaccharolyticus</name>
    <dbReference type="NCBI Taxonomy" id="1407"/>
    <lineage>
        <taxon>Bacteria</taxon>
        <taxon>Bacillati</taxon>
        <taxon>Bacillota</taxon>
        <taxon>Bacilli</taxon>
        <taxon>Bacillales</taxon>
        <taxon>Bacillaceae</taxon>
        <taxon>Peribacillus</taxon>
    </lineage>
</organism>
<dbReference type="Pfam" id="PF12698">
    <property type="entry name" value="ABC2_membrane_3"/>
    <property type="match status" value="1"/>
</dbReference>
<accession>A0A974NRI9</accession>
<evidence type="ECO:0000313" key="9">
    <source>
        <dbReference type="Proteomes" id="UP000595254"/>
    </source>
</evidence>
<protein>
    <submittedName>
        <fullName evidence="8">ABC transporter permease</fullName>
    </submittedName>
</protein>
<feature type="transmembrane region" description="Helical" evidence="6">
    <location>
        <begin position="291"/>
        <end position="313"/>
    </location>
</feature>
<dbReference type="AlphaFoldDB" id="A0A974NRI9"/>
<evidence type="ECO:0000256" key="4">
    <source>
        <dbReference type="ARBA" id="ARBA00022989"/>
    </source>
</evidence>
<keyword evidence="4 6" id="KW-1133">Transmembrane helix</keyword>
<comment type="subcellular location">
    <subcellularLocation>
        <location evidence="1">Cell membrane</location>
        <topology evidence="1">Multi-pass membrane protein</topology>
    </subcellularLocation>
</comment>
<feature type="domain" description="ABC-2 type transporter transmembrane" evidence="7">
    <location>
        <begin position="19"/>
        <end position="394"/>
    </location>
</feature>
<dbReference type="KEGG" id="ppsr:I6J18_11810"/>
<proteinExistence type="predicted"/>
<evidence type="ECO:0000256" key="5">
    <source>
        <dbReference type="ARBA" id="ARBA00023136"/>
    </source>
</evidence>
<keyword evidence="5 6" id="KW-0472">Membrane</keyword>
<evidence type="ECO:0000313" key="8">
    <source>
        <dbReference type="EMBL" id="QQT02453.1"/>
    </source>
</evidence>
<feature type="transmembrane region" description="Helical" evidence="6">
    <location>
        <begin position="320"/>
        <end position="340"/>
    </location>
</feature>
<name>A0A974NRI9_PERPY</name>
<dbReference type="PANTHER" id="PTHR30294:SF48">
    <property type="entry name" value="LINEARMYCIN RESISTANCE PERMEASE PROTEIN LNRM"/>
    <property type="match status" value="1"/>
</dbReference>
<dbReference type="GO" id="GO:0140359">
    <property type="term" value="F:ABC-type transporter activity"/>
    <property type="evidence" value="ECO:0007669"/>
    <property type="project" value="InterPro"/>
</dbReference>
<dbReference type="Gene3D" id="3.40.1710.10">
    <property type="entry name" value="abc type-2 transporter like domain"/>
    <property type="match status" value="1"/>
</dbReference>
<dbReference type="InterPro" id="IPR013525">
    <property type="entry name" value="ABC2_TM"/>
</dbReference>
<dbReference type="EMBL" id="CP068053">
    <property type="protein sequence ID" value="QQT02453.1"/>
    <property type="molecule type" value="Genomic_DNA"/>
</dbReference>
<dbReference type="InterPro" id="IPR051449">
    <property type="entry name" value="ABC-2_transporter_component"/>
</dbReference>
<evidence type="ECO:0000256" key="3">
    <source>
        <dbReference type="ARBA" id="ARBA00022692"/>
    </source>
</evidence>
<dbReference type="GO" id="GO:0005886">
    <property type="term" value="C:plasma membrane"/>
    <property type="evidence" value="ECO:0007669"/>
    <property type="project" value="UniProtKB-SubCell"/>
</dbReference>
<evidence type="ECO:0000259" key="7">
    <source>
        <dbReference type="Pfam" id="PF12698"/>
    </source>
</evidence>
<keyword evidence="2" id="KW-1003">Cell membrane</keyword>
<evidence type="ECO:0000256" key="2">
    <source>
        <dbReference type="ARBA" id="ARBA00022475"/>
    </source>
</evidence>
<evidence type="ECO:0000256" key="1">
    <source>
        <dbReference type="ARBA" id="ARBA00004651"/>
    </source>
</evidence>
<dbReference type="Proteomes" id="UP000595254">
    <property type="component" value="Chromosome"/>
</dbReference>
<feature type="transmembrane region" description="Helical" evidence="6">
    <location>
        <begin position="20"/>
        <end position="39"/>
    </location>
</feature>